<comment type="caution">
    <text evidence="2">The sequence shown here is derived from an EMBL/GenBank/DDBJ whole genome shotgun (WGS) entry which is preliminary data.</text>
</comment>
<reference evidence="2" key="1">
    <citation type="submission" date="2018-11" db="EMBL/GenBank/DDBJ databases">
        <authorList>
            <consortium name="Pathogen Informatics"/>
        </authorList>
    </citation>
    <scope>NUCLEOTIDE SEQUENCE</scope>
</reference>
<organism evidence="2 3">
    <name type="scientific">Protopolystoma xenopodis</name>
    <dbReference type="NCBI Taxonomy" id="117903"/>
    <lineage>
        <taxon>Eukaryota</taxon>
        <taxon>Metazoa</taxon>
        <taxon>Spiralia</taxon>
        <taxon>Lophotrochozoa</taxon>
        <taxon>Platyhelminthes</taxon>
        <taxon>Monogenea</taxon>
        <taxon>Polyopisthocotylea</taxon>
        <taxon>Polystomatidea</taxon>
        <taxon>Polystomatidae</taxon>
        <taxon>Protopolystoma</taxon>
    </lineage>
</organism>
<protein>
    <submittedName>
        <fullName evidence="2">Uncharacterized protein</fullName>
    </submittedName>
</protein>
<sequence length="202" mass="22184">MEIIEDERFSVLSDLSLHVVNIIHNGLVLCKRDPISPNKSQIEPGDASTGLSGPPNSSTREKLVETEVMESNDIAEDTETAAAQAELHVRSAVGIVEARFDELVGQLHTLLARFDTAIQKLTASCSKTISSGLVLTDGSTDIESTEQVFQRPRMSWSADIHTERSRTSVAVEEKANKSGYSIVHQRALSDDDVSSFDLFRKR</sequence>
<proteinExistence type="predicted"/>
<evidence type="ECO:0000313" key="2">
    <source>
        <dbReference type="EMBL" id="VEL31059.1"/>
    </source>
</evidence>
<evidence type="ECO:0000256" key="1">
    <source>
        <dbReference type="SAM" id="MobiDB-lite"/>
    </source>
</evidence>
<dbReference type="AlphaFoldDB" id="A0A3S5CLJ7"/>
<gene>
    <name evidence="2" type="ORF">PXEA_LOCUS24499</name>
</gene>
<name>A0A3S5CLJ7_9PLAT</name>
<accession>A0A3S5CLJ7</accession>
<evidence type="ECO:0000313" key="3">
    <source>
        <dbReference type="Proteomes" id="UP000784294"/>
    </source>
</evidence>
<feature type="region of interest" description="Disordered" evidence="1">
    <location>
        <begin position="38"/>
        <end position="59"/>
    </location>
</feature>
<keyword evidence="3" id="KW-1185">Reference proteome</keyword>
<dbReference type="EMBL" id="CAAALY010118139">
    <property type="protein sequence ID" value="VEL31059.1"/>
    <property type="molecule type" value="Genomic_DNA"/>
</dbReference>
<dbReference type="Proteomes" id="UP000784294">
    <property type="component" value="Unassembled WGS sequence"/>
</dbReference>
<feature type="compositionally biased region" description="Polar residues" evidence="1">
    <location>
        <begin position="49"/>
        <end position="58"/>
    </location>
</feature>